<accession>A0ABP0LIV2</accession>
<evidence type="ECO:0000256" key="1">
    <source>
        <dbReference type="ARBA" id="ARBA00008045"/>
    </source>
</evidence>
<evidence type="ECO:0000313" key="5">
    <source>
        <dbReference type="Proteomes" id="UP001642464"/>
    </source>
</evidence>
<evidence type="ECO:0000256" key="2">
    <source>
        <dbReference type="ARBA" id="ARBA00023186"/>
    </source>
</evidence>
<dbReference type="PANTHER" id="PTHR21431">
    <property type="entry name" value="PREFOLDIN SUBUNIT 6"/>
    <property type="match status" value="1"/>
</dbReference>
<feature type="coiled-coil region" evidence="3">
    <location>
        <begin position="131"/>
        <end position="158"/>
    </location>
</feature>
<comment type="similarity">
    <text evidence="1">Belongs to the prefoldin subunit beta family.</text>
</comment>
<dbReference type="InterPro" id="IPR002777">
    <property type="entry name" value="PFD_beta-like"/>
</dbReference>
<evidence type="ECO:0000313" key="4">
    <source>
        <dbReference type="EMBL" id="CAK9039118.1"/>
    </source>
</evidence>
<dbReference type="InterPro" id="IPR009053">
    <property type="entry name" value="Prefoldin"/>
</dbReference>
<protein>
    <submittedName>
        <fullName evidence="4">Prefoldin subunit 6 (Protein Ke2)</fullName>
    </submittedName>
</protein>
<dbReference type="PANTHER" id="PTHR21431:SF0">
    <property type="entry name" value="PREFOLDIN SUBUNIT 6"/>
    <property type="match status" value="1"/>
</dbReference>
<dbReference type="Proteomes" id="UP001642464">
    <property type="component" value="Unassembled WGS sequence"/>
</dbReference>
<dbReference type="CDD" id="cd23161">
    <property type="entry name" value="Prefoldin_6"/>
    <property type="match status" value="1"/>
</dbReference>
<dbReference type="Pfam" id="PF01920">
    <property type="entry name" value="Prefoldin_2"/>
    <property type="match status" value="1"/>
</dbReference>
<name>A0ABP0LIV2_9DINO</name>
<reference evidence="4 5" key="1">
    <citation type="submission" date="2024-02" db="EMBL/GenBank/DDBJ databases">
        <authorList>
            <person name="Chen Y."/>
            <person name="Shah S."/>
            <person name="Dougan E. K."/>
            <person name="Thang M."/>
            <person name="Chan C."/>
        </authorList>
    </citation>
    <scope>NUCLEOTIDE SEQUENCE [LARGE SCALE GENOMIC DNA]</scope>
</reference>
<proteinExistence type="inferred from homology"/>
<sequence length="162" mass="18562">MPNAHGLHGSRYACNAHLQSWRNRTSRVIPAVCLQFGEAWECVAMAPVNEQEMQKELEKFKAMQETLQKAYEARMGLIAQQQETELVKEEFDSIEEDAVVYKLVGPVMVKQNVDDAKGNVTKRLEYISGELERSNKIIEEKEKELGEKQKHLIKMQQELQGG</sequence>
<keyword evidence="3" id="KW-0175">Coiled coil</keyword>
<comment type="caution">
    <text evidence="4">The sequence shown here is derived from an EMBL/GenBank/DDBJ whole genome shotgun (WGS) entry which is preliminary data.</text>
</comment>
<gene>
    <name evidence="4" type="ORF">SCF082_LOCUS22913</name>
</gene>
<dbReference type="Gene3D" id="1.10.287.370">
    <property type="match status" value="1"/>
</dbReference>
<keyword evidence="5" id="KW-1185">Reference proteome</keyword>
<dbReference type="SUPFAM" id="SSF46579">
    <property type="entry name" value="Prefoldin"/>
    <property type="match status" value="1"/>
</dbReference>
<organism evidence="4 5">
    <name type="scientific">Durusdinium trenchii</name>
    <dbReference type="NCBI Taxonomy" id="1381693"/>
    <lineage>
        <taxon>Eukaryota</taxon>
        <taxon>Sar</taxon>
        <taxon>Alveolata</taxon>
        <taxon>Dinophyceae</taxon>
        <taxon>Suessiales</taxon>
        <taxon>Symbiodiniaceae</taxon>
        <taxon>Durusdinium</taxon>
    </lineage>
</organism>
<dbReference type="EMBL" id="CAXAMM010016569">
    <property type="protein sequence ID" value="CAK9039118.1"/>
    <property type="molecule type" value="Genomic_DNA"/>
</dbReference>
<keyword evidence="2" id="KW-0143">Chaperone</keyword>
<evidence type="ECO:0000256" key="3">
    <source>
        <dbReference type="SAM" id="Coils"/>
    </source>
</evidence>